<feature type="chain" id="PRO_5046638970" description="MORN repeat-containing protein" evidence="2">
    <location>
        <begin position="18"/>
        <end position="244"/>
    </location>
</feature>
<protein>
    <recommendedName>
        <fullName evidence="5">MORN repeat-containing protein</fullName>
    </recommendedName>
</protein>
<evidence type="ECO:0000313" key="4">
    <source>
        <dbReference type="Proteomes" id="UP000800303"/>
    </source>
</evidence>
<dbReference type="Gene3D" id="2.20.110.10">
    <property type="entry name" value="Histone H3 K4-specific methyltransferase SET7/9 N-terminal domain"/>
    <property type="match status" value="1"/>
</dbReference>
<feature type="signal peptide" evidence="2">
    <location>
        <begin position="1"/>
        <end position="17"/>
    </location>
</feature>
<dbReference type="PANTHER" id="PTHR23084">
    <property type="entry name" value="PHOSPHATIDYLINOSITOL-4-PHOSPHATE 5-KINASE RELATED"/>
    <property type="match status" value="1"/>
</dbReference>
<dbReference type="SMART" id="SM00698">
    <property type="entry name" value="MORN"/>
    <property type="match status" value="3"/>
</dbReference>
<gene>
    <name evidence="3" type="ORF">GYN08_17325</name>
</gene>
<keyword evidence="4" id="KW-1185">Reference proteome</keyword>
<dbReference type="InterPro" id="IPR003409">
    <property type="entry name" value="MORN"/>
</dbReference>
<accession>A0ABX0FAT3</accession>
<dbReference type="Proteomes" id="UP000800303">
    <property type="component" value="Unassembled WGS sequence"/>
</dbReference>
<evidence type="ECO:0000313" key="3">
    <source>
        <dbReference type="EMBL" id="NGZ77070.1"/>
    </source>
</evidence>
<reference evidence="3 4" key="1">
    <citation type="submission" date="2020-01" db="EMBL/GenBank/DDBJ databases">
        <title>Polyphasic characterisation and genomic insights into a novel alkali tolerant bacterium VR-M41.</title>
        <authorList>
            <person name="Vemuluri V.R."/>
        </authorList>
    </citation>
    <scope>NUCLEOTIDE SEQUENCE [LARGE SCALE GENOMIC DNA]</scope>
    <source>
        <strain evidence="3 4">VR-M41</strain>
    </source>
</reference>
<proteinExistence type="predicted"/>
<dbReference type="Pfam" id="PF02493">
    <property type="entry name" value="MORN"/>
    <property type="match status" value="3"/>
</dbReference>
<dbReference type="EMBL" id="JAAFGS010000006">
    <property type="protein sequence ID" value="NGZ77070.1"/>
    <property type="molecule type" value="Genomic_DNA"/>
</dbReference>
<evidence type="ECO:0008006" key="5">
    <source>
        <dbReference type="Google" id="ProtNLM"/>
    </source>
</evidence>
<organism evidence="3 4">
    <name type="scientific">Saccharibacillus alkalitolerans</name>
    <dbReference type="NCBI Taxonomy" id="2705290"/>
    <lineage>
        <taxon>Bacteria</taxon>
        <taxon>Bacillati</taxon>
        <taxon>Bacillota</taxon>
        <taxon>Bacilli</taxon>
        <taxon>Bacillales</taxon>
        <taxon>Paenibacillaceae</taxon>
        <taxon>Saccharibacillus</taxon>
    </lineage>
</organism>
<dbReference type="SUPFAM" id="SSF82185">
    <property type="entry name" value="Histone H3 K4-specific methyltransferase SET7/9 N-terminal domain"/>
    <property type="match status" value="1"/>
</dbReference>
<sequence length="244" mass="26824">MKKKLALLLALALPLGAAVPAGEGSPSAEAASAKQWLQLSSRATYYGEVANGQPNGQGTIRWGDDKYYSGSFAYGKRSGRGKYVNAYVDGGTQRQHRVVYQGSWSGDAMNGSGTRTEQVKEADGSPFSDGIEVGVFRANELNRGYKVVHAMADPDYSFSYRAKNYRLDILGSNVSLVSDWKTGTLFDVRYRKGSISRSYSLFQGSTDAEEKARLASLKYLRGVTDEVTPILWRFRALSERLTLK</sequence>
<name>A0ABX0FAT3_9BACL</name>
<keyword evidence="2" id="KW-0732">Signal</keyword>
<comment type="caution">
    <text evidence="3">The sequence shown here is derived from an EMBL/GenBank/DDBJ whole genome shotgun (WGS) entry which is preliminary data.</text>
</comment>
<evidence type="ECO:0000256" key="1">
    <source>
        <dbReference type="ARBA" id="ARBA00022737"/>
    </source>
</evidence>
<keyword evidence="1" id="KW-0677">Repeat</keyword>
<evidence type="ECO:0000256" key="2">
    <source>
        <dbReference type="SAM" id="SignalP"/>
    </source>
</evidence>
<dbReference type="RefSeq" id="WP_166276775.1">
    <property type="nucleotide sequence ID" value="NZ_JAAFGS010000006.1"/>
</dbReference>
<dbReference type="PANTHER" id="PTHR23084:SF263">
    <property type="entry name" value="MORN REPEAT-CONTAINING PROTEIN 1"/>
    <property type="match status" value="1"/>
</dbReference>